<dbReference type="Gene3D" id="2.60.40.1120">
    <property type="entry name" value="Carboxypeptidase-like, regulatory domain"/>
    <property type="match status" value="1"/>
</dbReference>
<proteinExistence type="predicted"/>
<dbReference type="SUPFAM" id="SSF49464">
    <property type="entry name" value="Carboxypeptidase regulatory domain-like"/>
    <property type="match status" value="1"/>
</dbReference>
<dbReference type="PATRIC" id="fig|1379870.5.peg.2505"/>
<dbReference type="InterPro" id="IPR008969">
    <property type="entry name" value="CarboxyPept-like_regulatory"/>
</dbReference>
<dbReference type="Proteomes" id="UP000033054">
    <property type="component" value="Chromosome"/>
</dbReference>
<evidence type="ECO:0000313" key="3">
    <source>
        <dbReference type="Proteomes" id="UP000033054"/>
    </source>
</evidence>
<evidence type="ECO:0008006" key="4">
    <source>
        <dbReference type="Google" id="ProtNLM"/>
    </source>
</evidence>
<dbReference type="AlphaFoldDB" id="A0A0E3ZU75"/>
<organism evidence="2 3">
    <name type="scientific">Spirosoma radiotolerans</name>
    <dbReference type="NCBI Taxonomy" id="1379870"/>
    <lineage>
        <taxon>Bacteria</taxon>
        <taxon>Pseudomonadati</taxon>
        <taxon>Bacteroidota</taxon>
        <taxon>Cytophagia</taxon>
        <taxon>Cytophagales</taxon>
        <taxon>Cytophagaceae</taxon>
        <taxon>Spirosoma</taxon>
    </lineage>
</organism>
<keyword evidence="1" id="KW-0472">Membrane</keyword>
<dbReference type="EMBL" id="CP010429">
    <property type="protein sequence ID" value="AKD55439.1"/>
    <property type="molecule type" value="Genomic_DNA"/>
</dbReference>
<dbReference type="KEGG" id="srd:SD10_11525"/>
<dbReference type="HOGENOM" id="CLU_662060_0_0_10"/>
<sequence>MNYESKLGAIIKGVLLVMLLVYSYGGYAQTGYIIHGQVIDAVTGRPIPFVTLSVADGQVSNETNSQGYFKLNVPQLLRQDTLSLLAINYQLKQVPLLRLALTDTLIRLNAFQVAASPTDTYFSLERSFQARDTLLKAVAAIAKNYTRKPTLLRGFYRETINEQSPNLCVSYAEGLIDIYKPAYSFTKKSDQIHFVKGQRKPLTAFKIPVLTPGPWVSNMLDIIKYQEFLFRNGQLNKDYVFELNSQTMIGGQWVYVINFKPRSFYKTSGYFVGKLFLTKDDLAIVHAEYELAERGLSLLNKSLNTQVYSTHLSKRSYVANYTKFGDSWSFQSGSIENTFSHIPSASAFQSRIDFVVTRRQEGDSDTKPYTADQLVDYSKMTMSSFDQTSATFWKEENYLLPTLSLPTLLTGTTDR</sequence>
<evidence type="ECO:0000256" key="1">
    <source>
        <dbReference type="SAM" id="Phobius"/>
    </source>
</evidence>
<dbReference type="RefSeq" id="WP_046573934.1">
    <property type="nucleotide sequence ID" value="NZ_CP010429.1"/>
</dbReference>
<feature type="transmembrane region" description="Helical" evidence="1">
    <location>
        <begin position="7"/>
        <end position="25"/>
    </location>
</feature>
<keyword evidence="1" id="KW-1133">Transmembrane helix</keyword>
<protein>
    <recommendedName>
        <fullName evidence="4">Carboxypeptidase-like regulatory domain-containing protein</fullName>
    </recommendedName>
</protein>
<dbReference type="STRING" id="1379870.SD10_11525"/>
<keyword evidence="3" id="KW-1185">Reference proteome</keyword>
<reference evidence="2 3" key="1">
    <citation type="journal article" date="2014" name="Curr. Microbiol.">
        <title>Spirosoma radiotolerans sp. nov., a gamma-radiation-resistant bacterium isolated from gamma ray-irradiated soil.</title>
        <authorList>
            <person name="Lee J.J."/>
            <person name="Srinivasan S."/>
            <person name="Lim S."/>
            <person name="Joe M."/>
            <person name="Im S."/>
            <person name="Bae S.I."/>
            <person name="Park K.R."/>
            <person name="Han J.H."/>
            <person name="Park S.H."/>
            <person name="Joo B.M."/>
            <person name="Park S.J."/>
            <person name="Kim M.K."/>
        </authorList>
    </citation>
    <scope>NUCLEOTIDE SEQUENCE [LARGE SCALE GENOMIC DNA]</scope>
    <source>
        <strain evidence="2 3">DG5A</strain>
    </source>
</reference>
<accession>A0A0E3ZU75</accession>
<dbReference type="OrthoDB" id="1489599at2"/>
<gene>
    <name evidence="2" type="ORF">SD10_11525</name>
</gene>
<name>A0A0E3ZU75_9BACT</name>
<keyword evidence="1" id="KW-0812">Transmembrane</keyword>
<evidence type="ECO:0000313" key="2">
    <source>
        <dbReference type="EMBL" id="AKD55439.1"/>
    </source>
</evidence>